<accession>A0A7W9KD79</accession>
<feature type="signal peptide" evidence="2">
    <location>
        <begin position="1"/>
        <end position="21"/>
    </location>
</feature>
<dbReference type="RefSeq" id="WP_184859245.1">
    <property type="nucleotide sequence ID" value="NZ_BAAAWY010000008.1"/>
</dbReference>
<dbReference type="PROSITE" id="PS51257">
    <property type="entry name" value="PROKAR_LIPOPROTEIN"/>
    <property type="match status" value="1"/>
</dbReference>
<dbReference type="EMBL" id="JACHIR010000001">
    <property type="protein sequence ID" value="MBB5890028.1"/>
    <property type="molecule type" value="Genomic_DNA"/>
</dbReference>
<keyword evidence="2" id="KW-0732">Signal</keyword>
<keyword evidence="4" id="KW-1185">Reference proteome</keyword>
<reference evidence="3 4" key="1">
    <citation type="submission" date="2020-08" db="EMBL/GenBank/DDBJ databases">
        <title>Sequencing the genomes of 1000 actinobacteria strains.</title>
        <authorList>
            <person name="Klenk H.-P."/>
        </authorList>
    </citation>
    <scope>NUCLEOTIDE SEQUENCE [LARGE SCALE GENOMIC DNA]</scope>
    <source>
        <strain evidence="3 4">DSM 43851</strain>
    </source>
</reference>
<proteinExistence type="predicted"/>
<organism evidence="3 4">
    <name type="scientific">Kutzneria kofuensis</name>
    <dbReference type="NCBI Taxonomy" id="103725"/>
    <lineage>
        <taxon>Bacteria</taxon>
        <taxon>Bacillati</taxon>
        <taxon>Actinomycetota</taxon>
        <taxon>Actinomycetes</taxon>
        <taxon>Pseudonocardiales</taxon>
        <taxon>Pseudonocardiaceae</taxon>
        <taxon>Kutzneria</taxon>
    </lineage>
</organism>
<name>A0A7W9KD79_9PSEU</name>
<evidence type="ECO:0000256" key="1">
    <source>
        <dbReference type="SAM" id="Coils"/>
    </source>
</evidence>
<gene>
    <name evidence="3" type="ORF">BJ998_001224</name>
</gene>
<feature type="chain" id="PRO_5039676149" evidence="2">
    <location>
        <begin position="22"/>
        <end position="149"/>
    </location>
</feature>
<evidence type="ECO:0000256" key="2">
    <source>
        <dbReference type="SAM" id="SignalP"/>
    </source>
</evidence>
<feature type="coiled-coil region" evidence="1">
    <location>
        <begin position="99"/>
        <end position="147"/>
    </location>
</feature>
<dbReference type="Proteomes" id="UP000585638">
    <property type="component" value="Unassembled WGS sequence"/>
</dbReference>
<comment type="caution">
    <text evidence="3">The sequence shown here is derived from an EMBL/GenBank/DDBJ whole genome shotgun (WGS) entry which is preliminary data.</text>
</comment>
<dbReference type="AlphaFoldDB" id="A0A7W9KD79"/>
<evidence type="ECO:0000313" key="3">
    <source>
        <dbReference type="EMBL" id="MBB5890028.1"/>
    </source>
</evidence>
<keyword evidence="1" id="KW-0175">Coiled coil</keyword>
<sequence>MRLTLLAVVMGVVVLTTGCSALLPPQPAPCLQERSDVNGAKTMKDLADTEAADASIKAANAQLAALGVKSALTNATTERAVAVMNRADAATLTRIDQAIADANAKVAAADAAIKAAEADAAQVKGFVDTRTRQLADAQAKLDKCRQEHP</sequence>
<evidence type="ECO:0000313" key="4">
    <source>
        <dbReference type="Proteomes" id="UP000585638"/>
    </source>
</evidence>
<protein>
    <submittedName>
        <fullName evidence="3">Multidrug resistance efflux pump</fullName>
    </submittedName>
</protein>